<evidence type="ECO:0000313" key="2">
    <source>
        <dbReference type="EMBL" id="OIT36139.1"/>
    </source>
</evidence>
<feature type="compositionally biased region" description="Polar residues" evidence="1">
    <location>
        <begin position="403"/>
        <end position="450"/>
    </location>
</feature>
<name>A0A314L4V5_NICAT</name>
<gene>
    <name evidence="2" type="ORF">A4A49_09056</name>
</gene>
<organism evidence="2 3">
    <name type="scientific">Nicotiana attenuata</name>
    <name type="common">Coyote tobacco</name>
    <dbReference type="NCBI Taxonomy" id="49451"/>
    <lineage>
        <taxon>Eukaryota</taxon>
        <taxon>Viridiplantae</taxon>
        <taxon>Streptophyta</taxon>
        <taxon>Embryophyta</taxon>
        <taxon>Tracheophyta</taxon>
        <taxon>Spermatophyta</taxon>
        <taxon>Magnoliopsida</taxon>
        <taxon>eudicotyledons</taxon>
        <taxon>Gunneridae</taxon>
        <taxon>Pentapetalae</taxon>
        <taxon>asterids</taxon>
        <taxon>lamiids</taxon>
        <taxon>Solanales</taxon>
        <taxon>Solanaceae</taxon>
        <taxon>Nicotianoideae</taxon>
        <taxon>Nicotianeae</taxon>
        <taxon>Nicotiana</taxon>
    </lineage>
</organism>
<dbReference type="Gramene" id="OIT36139">
    <property type="protein sequence ID" value="OIT36139"/>
    <property type="gene ID" value="A4A49_09056"/>
</dbReference>
<dbReference type="AlphaFoldDB" id="A0A314L4V5"/>
<dbReference type="SMR" id="A0A314L4V5"/>
<feature type="compositionally biased region" description="Basic and acidic residues" evidence="1">
    <location>
        <begin position="56"/>
        <end position="101"/>
    </location>
</feature>
<reference evidence="2" key="1">
    <citation type="submission" date="2016-11" db="EMBL/GenBank/DDBJ databases">
        <title>The genome of Nicotiana attenuata.</title>
        <authorList>
            <person name="Xu S."/>
            <person name="Brockmoeller T."/>
            <person name="Gaquerel E."/>
            <person name="Navarro A."/>
            <person name="Kuhl H."/>
            <person name="Gase K."/>
            <person name="Ling Z."/>
            <person name="Zhou W."/>
            <person name="Kreitzer C."/>
            <person name="Stanke M."/>
            <person name="Tang H."/>
            <person name="Lyons E."/>
            <person name="Pandey P."/>
            <person name="Pandey S.P."/>
            <person name="Timmermann B."/>
            <person name="Baldwin I.T."/>
        </authorList>
    </citation>
    <scope>NUCLEOTIDE SEQUENCE [LARGE SCALE GENOMIC DNA]</scope>
    <source>
        <strain evidence="2">UT</strain>
    </source>
</reference>
<feature type="compositionally biased region" description="Polar residues" evidence="1">
    <location>
        <begin position="322"/>
        <end position="335"/>
    </location>
</feature>
<feature type="region of interest" description="Disordered" evidence="1">
    <location>
        <begin position="390"/>
        <end position="456"/>
    </location>
</feature>
<sequence length="510" mass="57252">MVKFADRCKFIIGGYDEDQDVNGDGKWLEVQIRDEEMKRRKEEEAAETSTTSNQKRSKDEAGTSKSQQRDKRALPKSNTDLRKSNMTAEHQKLAEHQKEVTEITEEVWQTQKKKKFKGTTQSKGKQQMYMPKQSTTHQYQPMPNAVQQHDSQTSSIAPINPPAQLERSVDSGSQNQPISPVPHSITISHVAMVEGGKENCQEKPIDRQEGVPNGVGLPHVLHECAIAQLVDHRMDLLTPATTLPTSATVLTQQPIVNEASDDLSSEEDPPDPLNDELRRLAKGKAHAASDFSVQPPKSKNKLSQKKRQAKRRQNVGICINEPSENPSDSPFQSPFASRRGNPDLGHANRSQGFTAKSRLNKDPDIDPTLTQPGDTQFVSPAVQQRFRHHPNATKESPIYMNSIIGNPSLSQPLLSNKEPTSDGNESDIPTNDENPTSKTHKATSVPTSTPRKNHHLHPLEMVLEEYPLNRYTPQQDEYRPIESEDEIIRNKMLTRILVMKILKRNNIVIS</sequence>
<accession>A0A314L4V5</accession>
<comment type="caution">
    <text evidence="2">The sequence shown here is derived from an EMBL/GenBank/DDBJ whole genome shotgun (WGS) entry which is preliminary data.</text>
</comment>
<keyword evidence="3" id="KW-1185">Reference proteome</keyword>
<feature type="compositionally biased region" description="Basic and acidic residues" evidence="1">
    <location>
        <begin position="34"/>
        <end position="43"/>
    </location>
</feature>
<evidence type="ECO:0000313" key="3">
    <source>
        <dbReference type="Proteomes" id="UP000187609"/>
    </source>
</evidence>
<feature type="region of interest" description="Disordered" evidence="1">
    <location>
        <begin position="283"/>
        <end position="375"/>
    </location>
</feature>
<evidence type="ECO:0000256" key="1">
    <source>
        <dbReference type="SAM" id="MobiDB-lite"/>
    </source>
</evidence>
<feature type="region of interest" description="Disordered" evidence="1">
    <location>
        <begin position="34"/>
        <end position="128"/>
    </location>
</feature>
<proteinExistence type="predicted"/>
<feature type="compositionally biased region" description="Low complexity" evidence="1">
    <location>
        <begin position="118"/>
        <end position="127"/>
    </location>
</feature>
<protein>
    <submittedName>
        <fullName evidence="2">Uncharacterized protein</fullName>
    </submittedName>
</protein>
<feature type="compositionally biased region" description="Basic residues" evidence="1">
    <location>
        <begin position="298"/>
        <end position="313"/>
    </location>
</feature>
<dbReference type="EMBL" id="MJEQ01000466">
    <property type="protein sequence ID" value="OIT36139.1"/>
    <property type="molecule type" value="Genomic_DNA"/>
</dbReference>
<dbReference type="Proteomes" id="UP000187609">
    <property type="component" value="Unassembled WGS sequence"/>
</dbReference>